<keyword evidence="1" id="KW-0812">Transmembrane</keyword>
<proteinExistence type="predicted"/>
<feature type="transmembrane region" description="Helical" evidence="1">
    <location>
        <begin position="157"/>
        <end position="177"/>
    </location>
</feature>
<organism evidence="2 3">
    <name type="scientific">Fluviicola chungangensis</name>
    <dbReference type="NCBI Taxonomy" id="2597671"/>
    <lineage>
        <taxon>Bacteria</taxon>
        <taxon>Pseudomonadati</taxon>
        <taxon>Bacteroidota</taxon>
        <taxon>Flavobacteriia</taxon>
        <taxon>Flavobacteriales</taxon>
        <taxon>Crocinitomicaceae</taxon>
        <taxon>Fluviicola</taxon>
    </lineage>
</organism>
<dbReference type="OrthoDB" id="9941910at2"/>
<evidence type="ECO:0000313" key="3">
    <source>
        <dbReference type="Proteomes" id="UP000316008"/>
    </source>
</evidence>
<feature type="transmembrane region" description="Helical" evidence="1">
    <location>
        <begin position="189"/>
        <end position="210"/>
    </location>
</feature>
<keyword evidence="3" id="KW-1185">Reference proteome</keyword>
<evidence type="ECO:0000256" key="1">
    <source>
        <dbReference type="SAM" id="Phobius"/>
    </source>
</evidence>
<dbReference type="PROSITE" id="PS51257">
    <property type="entry name" value="PROKAR_LIPOPROTEIN"/>
    <property type="match status" value="1"/>
</dbReference>
<dbReference type="AlphaFoldDB" id="A0A556MJB3"/>
<reference evidence="2 3" key="1">
    <citation type="submission" date="2019-07" db="EMBL/GenBank/DDBJ databases">
        <authorList>
            <person name="Huq M.A."/>
        </authorList>
    </citation>
    <scope>NUCLEOTIDE SEQUENCE [LARGE SCALE GENOMIC DNA]</scope>
    <source>
        <strain evidence="2 3">MAH-3</strain>
    </source>
</reference>
<name>A0A556MJB3_9FLAO</name>
<sequence>MKSLFTLLLILMLTACTITKRHFGAGYHVEWKRAYSKEEKESDKVNIVERKGEFSAIPTNDEVVSENGFADSLKARESNLSETHADTITKQTTAFGTQVELKSNSIVYAKEVADDEVPIEPEKRRVEPFTWAALGCFVLGGILGLLSIVVSIPEITLTLTLACAVTFIIFSMVSIAHIRRNPGAYKARWLSWTFFGLSSALIGLTLYGMISSVLTRFF</sequence>
<feature type="transmembrane region" description="Helical" evidence="1">
    <location>
        <begin position="129"/>
        <end position="150"/>
    </location>
</feature>
<dbReference type="RefSeq" id="WP_144334420.1">
    <property type="nucleotide sequence ID" value="NZ_VLPL01000010.1"/>
</dbReference>
<dbReference type="EMBL" id="VLPL01000010">
    <property type="protein sequence ID" value="TSJ40004.1"/>
    <property type="molecule type" value="Genomic_DNA"/>
</dbReference>
<protein>
    <submittedName>
        <fullName evidence="2">Uncharacterized protein</fullName>
    </submittedName>
</protein>
<evidence type="ECO:0000313" key="2">
    <source>
        <dbReference type="EMBL" id="TSJ40004.1"/>
    </source>
</evidence>
<keyword evidence="1" id="KW-1133">Transmembrane helix</keyword>
<gene>
    <name evidence="2" type="ORF">FO442_17000</name>
</gene>
<comment type="caution">
    <text evidence="2">The sequence shown here is derived from an EMBL/GenBank/DDBJ whole genome shotgun (WGS) entry which is preliminary data.</text>
</comment>
<keyword evidence="1" id="KW-0472">Membrane</keyword>
<dbReference type="Proteomes" id="UP000316008">
    <property type="component" value="Unassembled WGS sequence"/>
</dbReference>
<accession>A0A556MJB3</accession>